<accession>A0A5K8ALK1</accession>
<evidence type="ECO:0000256" key="7">
    <source>
        <dbReference type="ARBA" id="ARBA00022777"/>
    </source>
</evidence>
<comment type="similarity">
    <text evidence="11">Belongs to the Thz kinase family.</text>
</comment>
<comment type="function">
    <text evidence="11">Catalyzes the phosphorylation of the hydroxyl group of 4-methyl-5-beta-hydroxyethylthiazole (THZ).</text>
</comment>
<dbReference type="HAMAP" id="MF_00228">
    <property type="entry name" value="Thz_kinase"/>
    <property type="match status" value="1"/>
</dbReference>
<name>A0A5K8ALK1_9BACT</name>
<evidence type="ECO:0000256" key="5">
    <source>
        <dbReference type="ARBA" id="ARBA00022723"/>
    </source>
</evidence>
<keyword evidence="8 11" id="KW-0067">ATP-binding</keyword>
<dbReference type="GO" id="GO:0009229">
    <property type="term" value="P:thiamine diphosphate biosynthetic process"/>
    <property type="evidence" value="ECO:0007669"/>
    <property type="project" value="UniProtKB-UniRule"/>
</dbReference>
<feature type="binding site" evidence="11">
    <location>
        <position position="167"/>
    </location>
    <ligand>
        <name>ATP</name>
        <dbReference type="ChEBI" id="CHEBI:30616"/>
    </ligand>
</feature>
<comment type="pathway">
    <text evidence="3 11">Cofactor biosynthesis; thiamine diphosphate biosynthesis; 4-methyl-5-(2-phosphoethyl)-thiazole from 5-(2-hydroxyethyl)-4-methylthiazole: step 1/1.</text>
</comment>
<dbReference type="Gene3D" id="3.40.1190.20">
    <property type="match status" value="1"/>
</dbReference>
<dbReference type="GO" id="GO:0009228">
    <property type="term" value="P:thiamine biosynthetic process"/>
    <property type="evidence" value="ECO:0007669"/>
    <property type="project" value="UniProtKB-KW"/>
</dbReference>
<keyword evidence="9 11" id="KW-0460">Magnesium</keyword>
<keyword evidence="5 11" id="KW-0479">Metal-binding</keyword>
<keyword evidence="6 11" id="KW-0547">Nucleotide-binding</keyword>
<comment type="cofactor">
    <cofactor evidence="2 11">
        <name>Mg(2+)</name>
        <dbReference type="ChEBI" id="CHEBI:18420"/>
    </cofactor>
</comment>
<protein>
    <recommendedName>
        <fullName evidence="11">Hydroxyethylthiazole kinase</fullName>
        <ecNumber evidence="11">2.7.1.50</ecNumber>
    </recommendedName>
    <alternativeName>
        <fullName evidence="11">4-methyl-5-beta-hydroxyethylthiazole kinase</fullName>
        <shortName evidence="11">TH kinase</shortName>
        <shortName evidence="11">Thz kinase</shortName>
    </alternativeName>
</protein>
<dbReference type="EC" id="2.7.1.50" evidence="11"/>
<evidence type="ECO:0000256" key="6">
    <source>
        <dbReference type="ARBA" id="ARBA00022741"/>
    </source>
</evidence>
<dbReference type="InterPro" id="IPR029056">
    <property type="entry name" value="Ribokinase-like"/>
</dbReference>
<dbReference type="UniPathway" id="UPA00060">
    <property type="reaction ID" value="UER00139"/>
</dbReference>
<dbReference type="PRINTS" id="PR01099">
    <property type="entry name" value="HYETHTZKNASE"/>
</dbReference>
<dbReference type="SUPFAM" id="SSF53613">
    <property type="entry name" value="Ribokinase-like"/>
    <property type="match status" value="1"/>
</dbReference>
<dbReference type="GO" id="GO:0005524">
    <property type="term" value="F:ATP binding"/>
    <property type="evidence" value="ECO:0007669"/>
    <property type="project" value="UniProtKB-UniRule"/>
</dbReference>
<gene>
    <name evidence="11 12" type="primary">thiM</name>
    <name evidence="12" type="ORF">DSCOOX_58600</name>
</gene>
<keyword evidence="7 11" id="KW-0418">Kinase</keyword>
<evidence type="ECO:0000313" key="12">
    <source>
        <dbReference type="EMBL" id="BBO92680.1"/>
    </source>
</evidence>
<evidence type="ECO:0000256" key="4">
    <source>
        <dbReference type="ARBA" id="ARBA00022679"/>
    </source>
</evidence>
<dbReference type="GO" id="GO:0000287">
    <property type="term" value="F:magnesium ion binding"/>
    <property type="evidence" value="ECO:0007669"/>
    <property type="project" value="UniProtKB-UniRule"/>
</dbReference>
<reference evidence="12 13" key="1">
    <citation type="submission" date="2019-11" db="EMBL/GenBank/DDBJ databases">
        <title>Comparative genomics of hydrocarbon-degrading Desulfosarcina strains.</title>
        <authorList>
            <person name="Watanabe M."/>
            <person name="Kojima H."/>
            <person name="Fukui M."/>
        </authorList>
    </citation>
    <scope>NUCLEOTIDE SEQUENCE [LARGE SCALE GENOMIC DNA]</scope>
    <source>
        <strain evidence="13">oXyS1</strain>
    </source>
</reference>
<keyword evidence="10 11" id="KW-0784">Thiamine biosynthesis</keyword>
<dbReference type="AlphaFoldDB" id="A0A5K8ALK1"/>
<dbReference type="Proteomes" id="UP000422108">
    <property type="component" value="Chromosome"/>
</dbReference>
<feature type="binding site" evidence="11">
    <location>
        <position position="44"/>
    </location>
    <ligand>
        <name>substrate</name>
    </ligand>
</feature>
<keyword evidence="4 11" id="KW-0808">Transferase</keyword>
<dbReference type="NCBIfam" id="TIGR00694">
    <property type="entry name" value="thiM"/>
    <property type="match status" value="1"/>
</dbReference>
<dbReference type="CDD" id="cd01170">
    <property type="entry name" value="THZ_kinase"/>
    <property type="match status" value="1"/>
</dbReference>
<evidence type="ECO:0000256" key="3">
    <source>
        <dbReference type="ARBA" id="ARBA00004868"/>
    </source>
</evidence>
<sequence length="268" mass="27653">MKRTTADLLAEIRKTAPLIHNITNLVVMNATANILLAVGASPVMAHSRHEVEEMASLAGALVVNIGTLSDPWVEAMLLAARAANRTECPVILDPVGAGATAYRSRSVRNLIDDASVSVIRGNASEVLSLVDAGVTTKGVDSSLTLSDAAVDAARGIASHYGCVVAISGERDLITDGDRVLRVANGVPLMTRVTGLGCGLSAVVGAFCAVAGADRLDAVAAAFGFYGLCGELALKVSDRPGSFYIAFIDALYAAGQAEIDVWLKVDESG</sequence>
<dbReference type="PIRSF" id="PIRSF000513">
    <property type="entry name" value="Thz_kinase"/>
    <property type="match status" value="1"/>
</dbReference>
<dbReference type="EMBL" id="AP021879">
    <property type="protein sequence ID" value="BBO92680.1"/>
    <property type="molecule type" value="Genomic_DNA"/>
</dbReference>
<comment type="catalytic activity">
    <reaction evidence="1 11">
        <text>5-(2-hydroxyethyl)-4-methylthiazole + ATP = 4-methyl-5-(2-phosphooxyethyl)-thiazole + ADP + H(+)</text>
        <dbReference type="Rhea" id="RHEA:24212"/>
        <dbReference type="ChEBI" id="CHEBI:15378"/>
        <dbReference type="ChEBI" id="CHEBI:17957"/>
        <dbReference type="ChEBI" id="CHEBI:30616"/>
        <dbReference type="ChEBI" id="CHEBI:58296"/>
        <dbReference type="ChEBI" id="CHEBI:456216"/>
        <dbReference type="EC" id="2.7.1.50"/>
    </reaction>
</comment>
<organism evidence="12 13">
    <name type="scientific">Desulfosarcina ovata subsp. ovata</name>
    <dbReference type="NCBI Taxonomy" id="2752305"/>
    <lineage>
        <taxon>Bacteria</taxon>
        <taxon>Pseudomonadati</taxon>
        <taxon>Thermodesulfobacteriota</taxon>
        <taxon>Desulfobacteria</taxon>
        <taxon>Desulfobacterales</taxon>
        <taxon>Desulfosarcinaceae</taxon>
        <taxon>Desulfosarcina</taxon>
    </lineage>
</organism>
<feature type="binding site" evidence="11">
    <location>
        <position position="120"/>
    </location>
    <ligand>
        <name>ATP</name>
        <dbReference type="ChEBI" id="CHEBI:30616"/>
    </ligand>
</feature>
<evidence type="ECO:0000256" key="2">
    <source>
        <dbReference type="ARBA" id="ARBA00001946"/>
    </source>
</evidence>
<evidence type="ECO:0000256" key="1">
    <source>
        <dbReference type="ARBA" id="ARBA00001771"/>
    </source>
</evidence>
<evidence type="ECO:0000313" key="13">
    <source>
        <dbReference type="Proteomes" id="UP000422108"/>
    </source>
</evidence>
<proteinExistence type="inferred from homology"/>
<dbReference type="NCBIfam" id="NF006830">
    <property type="entry name" value="PRK09355.1"/>
    <property type="match status" value="1"/>
</dbReference>
<evidence type="ECO:0000256" key="11">
    <source>
        <dbReference type="HAMAP-Rule" id="MF_00228"/>
    </source>
</evidence>
<dbReference type="GO" id="GO:0004417">
    <property type="term" value="F:hydroxyethylthiazole kinase activity"/>
    <property type="evidence" value="ECO:0007669"/>
    <property type="project" value="UniProtKB-UniRule"/>
</dbReference>
<evidence type="ECO:0000256" key="8">
    <source>
        <dbReference type="ARBA" id="ARBA00022840"/>
    </source>
</evidence>
<dbReference type="InterPro" id="IPR000417">
    <property type="entry name" value="Hyethyz_kinase"/>
</dbReference>
<evidence type="ECO:0000256" key="10">
    <source>
        <dbReference type="ARBA" id="ARBA00022977"/>
    </source>
</evidence>
<keyword evidence="13" id="KW-1185">Reference proteome</keyword>
<evidence type="ECO:0000256" key="9">
    <source>
        <dbReference type="ARBA" id="ARBA00022842"/>
    </source>
</evidence>
<feature type="binding site" evidence="11">
    <location>
        <position position="194"/>
    </location>
    <ligand>
        <name>substrate</name>
    </ligand>
</feature>
<dbReference type="Pfam" id="PF02110">
    <property type="entry name" value="HK"/>
    <property type="match status" value="1"/>
</dbReference>